<gene>
    <name evidence="2" type="ORF">K0504_09835</name>
</gene>
<keyword evidence="1" id="KW-1133">Transmembrane helix</keyword>
<dbReference type="RefSeq" id="WP_220104020.1">
    <property type="nucleotide sequence ID" value="NZ_JAHZSS010000010.1"/>
</dbReference>
<evidence type="ECO:0000313" key="2">
    <source>
        <dbReference type="EMBL" id="MBW8191337.1"/>
    </source>
</evidence>
<organism evidence="2 3">
    <name type="scientific">Neiella holothuriorum</name>
    <dbReference type="NCBI Taxonomy" id="2870530"/>
    <lineage>
        <taxon>Bacteria</taxon>
        <taxon>Pseudomonadati</taxon>
        <taxon>Pseudomonadota</taxon>
        <taxon>Gammaproteobacteria</taxon>
        <taxon>Alteromonadales</taxon>
        <taxon>Echinimonadaceae</taxon>
        <taxon>Neiella</taxon>
    </lineage>
</organism>
<evidence type="ECO:0000256" key="1">
    <source>
        <dbReference type="SAM" id="Phobius"/>
    </source>
</evidence>
<name>A0ABS7EG66_9GAMM</name>
<keyword evidence="3" id="KW-1185">Reference proteome</keyword>
<reference evidence="2" key="1">
    <citation type="submission" date="2021-07" db="EMBL/GenBank/DDBJ databases">
        <title>Neiella marina sp. nov., isolated from the intestinal content of sea cucumber Apostichopus japonicus.</title>
        <authorList>
            <person name="Bai X."/>
        </authorList>
    </citation>
    <scope>NUCLEOTIDE SEQUENCE</scope>
    <source>
        <strain evidence="2">126</strain>
    </source>
</reference>
<dbReference type="Proteomes" id="UP001166251">
    <property type="component" value="Unassembled WGS sequence"/>
</dbReference>
<feature type="transmembrane region" description="Helical" evidence="1">
    <location>
        <begin position="45"/>
        <end position="65"/>
    </location>
</feature>
<proteinExistence type="predicted"/>
<comment type="caution">
    <text evidence="2">The sequence shown here is derived from an EMBL/GenBank/DDBJ whole genome shotgun (WGS) entry which is preliminary data.</text>
</comment>
<keyword evidence="1" id="KW-0812">Transmembrane</keyword>
<feature type="transmembrane region" description="Helical" evidence="1">
    <location>
        <begin position="85"/>
        <end position="107"/>
    </location>
</feature>
<accession>A0ABS7EG66</accession>
<keyword evidence="1" id="KW-0472">Membrane</keyword>
<dbReference type="EMBL" id="JAHZSS010000010">
    <property type="protein sequence ID" value="MBW8191337.1"/>
    <property type="molecule type" value="Genomic_DNA"/>
</dbReference>
<sequence length="122" mass="13395">MSLSPIIRRISRLRGWLHHSSGAVSVAGRAADFLGYSAAVHALDLLLLVLLAMLVVLDALLRTLLRATRTLRSVSKRRLVELAEAMAKVLVLATLTTSCYVTEATMISSHNQFWKPIKLTVS</sequence>
<protein>
    <submittedName>
        <fullName evidence="2">Uncharacterized protein</fullName>
    </submittedName>
</protein>
<evidence type="ECO:0000313" key="3">
    <source>
        <dbReference type="Proteomes" id="UP001166251"/>
    </source>
</evidence>